<proteinExistence type="inferred from homology"/>
<evidence type="ECO:0000256" key="7">
    <source>
        <dbReference type="SAM" id="MobiDB-lite"/>
    </source>
</evidence>
<dbReference type="Proteomes" id="UP000006765">
    <property type="component" value="Unassembled WGS sequence"/>
</dbReference>
<dbReference type="EMBL" id="AMGO01000006">
    <property type="protein sequence ID" value="EKE45652.1"/>
    <property type="molecule type" value="Genomic_DNA"/>
</dbReference>
<keyword evidence="4 9" id="KW-0223">Dioxygenase</keyword>
<dbReference type="InterPro" id="IPR015889">
    <property type="entry name" value="Intradiol_dOase_core"/>
</dbReference>
<dbReference type="PANTHER" id="PTHR33711:SF7">
    <property type="entry name" value="INTRADIOL RING-CLEAVAGE DIOXYGENASES DOMAIN-CONTAINING PROTEIN-RELATED"/>
    <property type="match status" value="1"/>
</dbReference>
<dbReference type="InterPro" id="IPR000627">
    <property type="entry name" value="Intradiol_dOase_C"/>
</dbReference>
<keyword evidence="5" id="KW-0560">Oxidoreductase</keyword>
<dbReference type="PATRIC" id="fig|1231392.3.peg.270"/>
<reference evidence="9 10" key="1">
    <citation type="journal article" date="2012" name="J. Bacteriol.">
        <title>Draft Genome Sequence of Oceaniovalibus guishaninsula JLT2003T.</title>
        <authorList>
            <person name="Tang K."/>
            <person name="Liu K."/>
            <person name="Jiao N."/>
        </authorList>
    </citation>
    <scope>NUCLEOTIDE SEQUENCE [LARGE SCALE GENOMIC DNA]</scope>
    <source>
        <strain evidence="9 10">JLT2003</strain>
    </source>
</reference>
<keyword evidence="3" id="KW-0479">Metal-binding</keyword>
<dbReference type="PANTHER" id="PTHR33711">
    <property type="entry name" value="DIOXYGENASE, PUTATIVE (AFU_ORTHOLOGUE AFUA_2G02910)-RELATED"/>
    <property type="match status" value="1"/>
</dbReference>
<evidence type="ECO:0000256" key="1">
    <source>
        <dbReference type="ARBA" id="ARBA00001965"/>
    </source>
</evidence>
<dbReference type="AlphaFoldDB" id="K2HGT8"/>
<keyword evidence="6" id="KW-0408">Iron</keyword>
<dbReference type="eggNOG" id="COG3485">
    <property type="taxonomic scope" value="Bacteria"/>
</dbReference>
<dbReference type="Pfam" id="PF00775">
    <property type="entry name" value="Dioxygenase_C"/>
    <property type="match status" value="1"/>
</dbReference>
<feature type="domain" description="Intradiol ring-cleavage dioxygenases" evidence="8">
    <location>
        <begin position="137"/>
        <end position="165"/>
    </location>
</feature>
<evidence type="ECO:0000256" key="4">
    <source>
        <dbReference type="ARBA" id="ARBA00022964"/>
    </source>
</evidence>
<evidence type="ECO:0000256" key="6">
    <source>
        <dbReference type="ARBA" id="ARBA00023004"/>
    </source>
</evidence>
<gene>
    <name evidence="9" type="ORF">OCGS_0269</name>
</gene>
<dbReference type="Pfam" id="PF04444">
    <property type="entry name" value="Dioxygenase_N"/>
    <property type="match status" value="1"/>
</dbReference>
<dbReference type="RefSeq" id="WP_007425422.1">
    <property type="nucleotide sequence ID" value="NZ_AMGO01000006.1"/>
</dbReference>
<keyword evidence="10" id="KW-1185">Reference proteome</keyword>
<protein>
    <submittedName>
        <fullName evidence="9">Putative dioxygenase</fullName>
    </submittedName>
</protein>
<sequence length="305" mass="33758">MNATRKEGRRYFSEARSVEAVNERMGDGIDPRLAQVMAKLVEHLHAFAKKVELTEEEWAFGIDFLTRTGQICSPERQEFILLSDTLGLSMLVDAINNRRPHGATENTVFGPFHVADAPLRQMGDDICLDGKGESCLFEGTITDTRGNSLEGAELDVWSDNADGYYDVQQPDIQPKWNNRGRFITGADGRYRFRGIKPVSYPIPDDGPVGKMLVALGRHPNRPGHMHLLVKADGYHTIVSHSFVEGDEYLDDDTVFGVKESLIATYERVDGDTVWRSRFDIVMARPGETGGTPSQAALTAADPGTA</sequence>
<comment type="cofactor">
    <cofactor evidence="1">
        <name>Fe(3+)</name>
        <dbReference type="ChEBI" id="CHEBI:29034"/>
    </cofactor>
</comment>
<dbReference type="STRING" id="1231392.OCGS_0269"/>
<name>K2HGT8_9RHOB</name>
<comment type="caution">
    <text evidence="9">The sequence shown here is derived from an EMBL/GenBank/DDBJ whole genome shotgun (WGS) entry which is preliminary data.</text>
</comment>
<evidence type="ECO:0000256" key="2">
    <source>
        <dbReference type="ARBA" id="ARBA00007825"/>
    </source>
</evidence>
<dbReference type="GO" id="GO:0009712">
    <property type="term" value="P:catechol-containing compound metabolic process"/>
    <property type="evidence" value="ECO:0007669"/>
    <property type="project" value="InterPro"/>
</dbReference>
<dbReference type="InterPro" id="IPR007535">
    <property type="entry name" value="Catechol_dOase_N"/>
</dbReference>
<dbReference type="OrthoDB" id="9800887at2"/>
<evidence type="ECO:0000259" key="8">
    <source>
        <dbReference type="PROSITE" id="PS00083"/>
    </source>
</evidence>
<comment type="similarity">
    <text evidence="2">Belongs to the intradiol ring-cleavage dioxygenase family.</text>
</comment>
<dbReference type="CDD" id="cd03461">
    <property type="entry name" value="1_2-HQD"/>
    <property type="match status" value="1"/>
</dbReference>
<evidence type="ECO:0000256" key="3">
    <source>
        <dbReference type="ARBA" id="ARBA00022723"/>
    </source>
</evidence>
<dbReference type="SUPFAM" id="SSF49482">
    <property type="entry name" value="Aromatic compound dioxygenase"/>
    <property type="match status" value="1"/>
</dbReference>
<accession>K2HGT8</accession>
<organism evidence="9 10">
    <name type="scientific">Oceaniovalibus guishaninsula JLT2003</name>
    <dbReference type="NCBI Taxonomy" id="1231392"/>
    <lineage>
        <taxon>Bacteria</taxon>
        <taxon>Pseudomonadati</taxon>
        <taxon>Pseudomonadota</taxon>
        <taxon>Alphaproteobacteria</taxon>
        <taxon>Rhodobacterales</taxon>
        <taxon>Roseobacteraceae</taxon>
        <taxon>Oceaniovalibus</taxon>
    </lineage>
</organism>
<dbReference type="Gene3D" id="2.60.130.10">
    <property type="entry name" value="Aromatic compound dioxygenase"/>
    <property type="match status" value="1"/>
</dbReference>
<dbReference type="GO" id="GO:0008199">
    <property type="term" value="F:ferric iron binding"/>
    <property type="evidence" value="ECO:0007669"/>
    <property type="project" value="InterPro"/>
</dbReference>
<dbReference type="InterPro" id="IPR050770">
    <property type="entry name" value="Intradiol_RC_Dioxygenase"/>
</dbReference>
<dbReference type="PROSITE" id="PS00083">
    <property type="entry name" value="INTRADIOL_DIOXYGENAS"/>
    <property type="match status" value="1"/>
</dbReference>
<evidence type="ECO:0000313" key="10">
    <source>
        <dbReference type="Proteomes" id="UP000006765"/>
    </source>
</evidence>
<dbReference type="InterPro" id="IPR039390">
    <property type="entry name" value="1_2-HQD/HQD"/>
</dbReference>
<feature type="region of interest" description="Disordered" evidence="7">
    <location>
        <begin position="285"/>
        <end position="305"/>
    </location>
</feature>
<dbReference type="GO" id="GO:0018576">
    <property type="term" value="F:catechol 1,2-dioxygenase activity"/>
    <property type="evidence" value="ECO:0007669"/>
    <property type="project" value="InterPro"/>
</dbReference>
<evidence type="ECO:0000256" key="5">
    <source>
        <dbReference type="ARBA" id="ARBA00023002"/>
    </source>
</evidence>
<evidence type="ECO:0000313" key="9">
    <source>
        <dbReference type="EMBL" id="EKE45652.1"/>
    </source>
</evidence>